<evidence type="ECO:0000256" key="3">
    <source>
        <dbReference type="ARBA" id="ARBA00023242"/>
    </source>
</evidence>
<feature type="compositionally biased region" description="Acidic residues" evidence="4">
    <location>
        <begin position="664"/>
        <end position="675"/>
    </location>
</feature>
<evidence type="ECO:0000313" key="6">
    <source>
        <dbReference type="Proteomes" id="UP000001568"/>
    </source>
</evidence>
<dbReference type="KEGG" id="olu:OSTLU_18379"/>
<comment type="similarity">
    <text evidence="2">Belongs to the CENP-C/MIF2 family.</text>
</comment>
<gene>
    <name evidence="5" type="ORF">OSTLU_18379</name>
</gene>
<feature type="compositionally biased region" description="Basic residues" evidence="4">
    <location>
        <begin position="453"/>
        <end position="465"/>
    </location>
</feature>
<dbReference type="Proteomes" id="UP000001568">
    <property type="component" value="Chromosome 15"/>
</dbReference>
<sequence>MDDRGEVAPTVDLKTARGETRAKDGAENDATDATGRDEREERGLTKTLARGDGAVGTTTRLAQLRAARAAAAAAAAAGGKPAGAYAPRASRRERLRLRRGTGREVRARPFVIRVNIPGIMKQKSSSDMDVSNGSGGEAFSAPNGVSIVEIGEDSHASAGSGSGSGGSNVNPFTVNTGSMDGPRPMFRPSTHILHDAAATPNGSKSKAGRLSSAGTPNAAEALAMMMHAEYPEGLPEEMQGVSHFANSQRDEPPLADFYGEEDMDLGYDDVAAYDDDGFPEPPAPRKRTTAGVPHKRLRAEMERRKSLALAGLQATEGGVRRSTRQRSKPLEYWRGETKVYQRVHNSLPTVTQIERRTANPIWPRKTPGGPSQPFRVSRLRPAEALRDLGGSLPDPSPLDRRGVRYGLMPPPPPASWAERYGINPLSTSIAPAPGRGVPLMREEDVDEDALRGGAKKQKKRGRKPKAIKEAEERAANEAFVASTVANIMSNVIAANRSPEEIAEDEAQASKDVIEAEVVVATEELDDDEVERQAEREADEAVAEVERELAAELAAEAAAEAEEEGARSIEEERVVEEAPLDVSELEDVVELNTDFTRVHDAAEATTTTTTTSQVVEEPATVAAPVELDAREETPLQELEMNDDPMDVDAPPSVLKATPSKTAADENVEPEAAEEEA</sequence>
<evidence type="ECO:0000256" key="1">
    <source>
        <dbReference type="ARBA" id="ARBA00004123"/>
    </source>
</evidence>
<feature type="region of interest" description="Disordered" evidence="4">
    <location>
        <begin position="554"/>
        <end position="580"/>
    </location>
</feature>
<dbReference type="GO" id="GO:0000776">
    <property type="term" value="C:kinetochore"/>
    <property type="evidence" value="ECO:0007669"/>
    <property type="project" value="InterPro"/>
</dbReference>
<proteinExistence type="inferred from homology"/>
<feature type="compositionally biased region" description="Basic and acidic residues" evidence="4">
    <location>
        <begin position="34"/>
        <end position="44"/>
    </location>
</feature>
<dbReference type="OMA" id="ANPIWPR"/>
<feature type="region of interest" description="Disordered" evidence="4">
    <location>
        <begin position="154"/>
        <end position="178"/>
    </location>
</feature>
<protein>
    <submittedName>
        <fullName evidence="5">Uncharacterized protein</fullName>
    </submittedName>
</protein>
<organism evidence="5 6">
    <name type="scientific">Ostreococcus lucimarinus (strain CCE9901)</name>
    <dbReference type="NCBI Taxonomy" id="436017"/>
    <lineage>
        <taxon>Eukaryota</taxon>
        <taxon>Viridiplantae</taxon>
        <taxon>Chlorophyta</taxon>
        <taxon>Mamiellophyceae</taxon>
        <taxon>Mamiellales</taxon>
        <taxon>Bathycoccaceae</taxon>
        <taxon>Ostreococcus</taxon>
    </lineage>
</organism>
<feature type="compositionally biased region" description="Polar residues" evidence="4">
    <location>
        <begin position="168"/>
        <end position="178"/>
    </location>
</feature>
<dbReference type="GeneID" id="5005739"/>
<feature type="compositionally biased region" description="Basic and acidic residues" evidence="4">
    <location>
        <begin position="563"/>
        <end position="575"/>
    </location>
</feature>
<dbReference type="eggNOG" id="ENOG502SEFK">
    <property type="taxonomic scope" value="Eukaryota"/>
</dbReference>
<keyword evidence="6" id="KW-1185">Reference proteome</keyword>
<feature type="region of interest" description="Disordered" evidence="4">
    <location>
        <begin position="1"/>
        <end position="51"/>
    </location>
</feature>
<dbReference type="HOGENOM" id="CLU_407357_0_0_1"/>
<feature type="region of interest" description="Disordered" evidence="4">
    <location>
        <begin position="443"/>
        <end position="469"/>
    </location>
</feature>
<dbReference type="GO" id="GO:0019237">
    <property type="term" value="F:centromeric DNA binding"/>
    <property type="evidence" value="ECO:0007669"/>
    <property type="project" value="InterPro"/>
</dbReference>
<reference evidence="5 6" key="1">
    <citation type="journal article" date="2007" name="Proc. Natl. Acad. Sci. U.S.A.">
        <title>The tiny eukaryote Ostreococcus provides genomic insights into the paradox of plankton speciation.</title>
        <authorList>
            <person name="Palenik B."/>
            <person name="Grimwood J."/>
            <person name="Aerts A."/>
            <person name="Rouze P."/>
            <person name="Salamov A."/>
            <person name="Putnam N."/>
            <person name="Dupont C."/>
            <person name="Jorgensen R."/>
            <person name="Derelle E."/>
            <person name="Rombauts S."/>
            <person name="Zhou K."/>
            <person name="Otillar R."/>
            <person name="Merchant S.S."/>
            <person name="Podell S."/>
            <person name="Gaasterland T."/>
            <person name="Napoli C."/>
            <person name="Gendler K."/>
            <person name="Manuell A."/>
            <person name="Tai V."/>
            <person name="Vallon O."/>
            <person name="Piganeau G."/>
            <person name="Jancek S."/>
            <person name="Heijde M."/>
            <person name="Jabbari K."/>
            <person name="Bowler C."/>
            <person name="Lohr M."/>
            <person name="Robbens S."/>
            <person name="Werner G."/>
            <person name="Dubchak I."/>
            <person name="Pazour G.J."/>
            <person name="Ren Q."/>
            <person name="Paulsen I."/>
            <person name="Delwiche C."/>
            <person name="Schmutz J."/>
            <person name="Rokhsar D."/>
            <person name="Van de Peer Y."/>
            <person name="Moreau H."/>
            <person name="Grigoriev I.V."/>
        </authorList>
    </citation>
    <scope>NUCLEOTIDE SEQUENCE [LARGE SCALE GENOMIC DNA]</scope>
    <source>
        <strain evidence="5 6">CCE9901</strain>
    </source>
</reference>
<dbReference type="GO" id="GO:0051315">
    <property type="term" value="P:attachment of mitotic spindle microtubules to kinetochore"/>
    <property type="evidence" value="ECO:0007669"/>
    <property type="project" value="TreeGrafter"/>
</dbReference>
<dbReference type="RefSeq" id="XP_001421773.1">
    <property type="nucleotide sequence ID" value="XM_001421736.1"/>
</dbReference>
<dbReference type="InterPro" id="IPR028386">
    <property type="entry name" value="CENP-C/Mif2/cnp3"/>
</dbReference>
<dbReference type="AlphaFoldDB" id="A4S8I7"/>
<dbReference type="GO" id="GO:0005634">
    <property type="term" value="C:nucleus"/>
    <property type="evidence" value="ECO:0007669"/>
    <property type="project" value="UniProtKB-SubCell"/>
</dbReference>
<feature type="compositionally biased region" description="Basic and acidic residues" evidence="4">
    <location>
        <begin position="14"/>
        <end position="26"/>
    </location>
</feature>
<evidence type="ECO:0000256" key="2">
    <source>
        <dbReference type="ARBA" id="ARBA00010291"/>
    </source>
</evidence>
<dbReference type="Gramene" id="ABP00067">
    <property type="protein sequence ID" value="ABP00067"/>
    <property type="gene ID" value="OSTLU_18379"/>
</dbReference>
<evidence type="ECO:0000313" key="5">
    <source>
        <dbReference type="EMBL" id="ABP00067.1"/>
    </source>
</evidence>
<dbReference type="OrthoDB" id="1939643at2759"/>
<dbReference type="GO" id="GO:0051455">
    <property type="term" value="P:spindle attachment to meiosis I kinetochore"/>
    <property type="evidence" value="ECO:0007669"/>
    <property type="project" value="TreeGrafter"/>
</dbReference>
<accession>A4S8I7</accession>
<feature type="region of interest" description="Disordered" evidence="4">
    <location>
        <begin position="599"/>
        <end position="675"/>
    </location>
</feature>
<dbReference type="GO" id="GO:0051382">
    <property type="term" value="P:kinetochore assembly"/>
    <property type="evidence" value="ECO:0007669"/>
    <property type="project" value="InterPro"/>
</dbReference>
<dbReference type="PANTHER" id="PTHR16684:SF11">
    <property type="entry name" value="CENTROMERE PROTEIN C"/>
    <property type="match status" value="1"/>
</dbReference>
<keyword evidence="3" id="KW-0539">Nucleus</keyword>
<dbReference type="PANTHER" id="PTHR16684">
    <property type="entry name" value="CENTROMERE PROTEIN C"/>
    <property type="match status" value="1"/>
</dbReference>
<evidence type="ECO:0000256" key="4">
    <source>
        <dbReference type="SAM" id="MobiDB-lite"/>
    </source>
</evidence>
<name>A4S8I7_OSTLU</name>
<comment type="subcellular location">
    <subcellularLocation>
        <location evidence="1">Nucleus</location>
    </subcellularLocation>
</comment>
<dbReference type="EMBL" id="CP000595">
    <property type="protein sequence ID" value="ABP00067.1"/>
    <property type="molecule type" value="Genomic_DNA"/>
</dbReference>
<feature type="compositionally biased region" description="Low complexity" evidence="4">
    <location>
        <begin position="604"/>
        <end position="625"/>
    </location>
</feature>